<evidence type="ECO:0000256" key="5">
    <source>
        <dbReference type="ARBA" id="ARBA00022803"/>
    </source>
</evidence>
<dbReference type="InterPro" id="IPR036597">
    <property type="entry name" value="Fido-like_dom_sf"/>
</dbReference>
<keyword evidence="4" id="KW-0547">Nucleotide-binding</keyword>
<keyword evidence="5" id="KW-0802">TPR repeat</keyword>
<evidence type="ECO:0000256" key="3">
    <source>
        <dbReference type="ARBA" id="ARBA00022737"/>
    </source>
</evidence>
<keyword evidence="6" id="KW-0067">ATP-binding</keyword>
<organism evidence="11 12">
    <name type="scientific">Spiribacter salinus</name>
    <dbReference type="NCBI Taxonomy" id="1335746"/>
    <lineage>
        <taxon>Bacteria</taxon>
        <taxon>Pseudomonadati</taxon>
        <taxon>Pseudomonadota</taxon>
        <taxon>Gammaproteobacteria</taxon>
        <taxon>Chromatiales</taxon>
        <taxon>Ectothiorhodospiraceae</taxon>
        <taxon>Spiribacter</taxon>
    </lineage>
</organism>
<dbReference type="PANTHER" id="PTHR13504:SF34">
    <property type="entry name" value="PROTEIN ADENYLYLTRANSFERASE FICD"/>
    <property type="match status" value="1"/>
</dbReference>
<evidence type="ECO:0000259" key="10">
    <source>
        <dbReference type="PROSITE" id="PS51459"/>
    </source>
</evidence>
<dbReference type="InterPro" id="IPR003812">
    <property type="entry name" value="Fido"/>
</dbReference>
<evidence type="ECO:0000256" key="7">
    <source>
        <dbReference type="ARBA" id="ARBA00022989"/>
    </source>
</evidence>
<dbReference type="Proteomes" id="UP000315400">
    <property type="component" value="Unassembled WGS sequence"/>
</dbReference>
<comment type="subcellular location">
    <subcellularLocation>
        <location evidence="1">Membrane</location>
        <topology evidence="1">Single-pass membrane protein</topology>
    </subcellularLocation>
</comment>
<dbReference type="Pfam" id="PF02661">
    <property type="entry name" value="Fic"/>
    <property type="match status" value="1"/>
</dbReference>
<feature type="active site" evidence="9">
    <location>
        <position position="148"/>
    </location>
</feature>
<evidence type="ECO:0000256" key="8">
    <source>
        <dbReference type="ARBA" id="ARBA00023136"/>
    </source>
</evidence>
<dbReference type="SUPFAM" id="SSF140931">
    <property type="entry name" value="Fic-like"/>
    <property type="match status" value="1"/>
</dbReference>
<proteinExistence type="predicted"/>
<dbReference type="GO" id="GO:0016020">
    <property type="term" value="C:membrane"/>
    <property type="evidence" value="ECO:0007669"/>
    <property type="project" value="UniProtKB-SubCell"/>
</dbReference>
<keyword evidence="3" id="KW-0677">Repeat</keyword>
<keyword evidence="8" id="KW-0472">Membrane</keyword>
<protein>
    <recommendedName>
        <fullName evidence="10">Fido domain-containing protein</fullName>
    </recommendedName>
</protein>
<name>A0A540VDH0_9GAMM</name>
<dbReference type="PANTHER" id="PTHR13504">
    <property type="entry name" value="FIDO DOMAIN-CONTAINING PROTEIN DDB_G0283145"/>
    <property type="match status" value="1"/>
</dbReference>
<sequence>MNPARSRRRSTGFCMADWDDDSSQLRDNLARVLRGTRDDAHRRRPPSLETARQWHVEIMQGLDLPAPKYAGAFRGESGLEQVQVRIDGHYGTPARRVAAELQDFESVLQRVIARLDELIPKDAEPDSDQLAAIIEVCAWAHAEWVRIHPFANGNGRTARLWVNSIAMRYGVPPFLSLRPRPAESYPSVCAKAMQGDWESTVPAFLEFLSQFCE</sequence>
<gene>
    <name evidence="11" type="ORF">FKY71_17465</name>
</gene>
<feature type="domain" description="Fido" evidence="10">
    <location>
        <begin position="46"/>
        <end position="210"/>
    </location>
</feature>
<evidence type="ECO:0000256" key="4">
    <source>
        <dbReference type="ARBA" id="ARBA00022741"/>
    </source>
</evidence>
<evidence type="ECO:0000313" key="11">
    <source>
        <dbReference type="EMBL" id="TQE94818.1"/>
    </source>
</evidence>
<evidence type="ECO:0000256" key="2">
    <source>
        <dbReference type="ARBA" id="ARBA00022692"/>
    </source>
</evidence>
<accession>A0A540VDH0</accession>
<keyword evidence="2" id="KW-0812">Transmembrane</keyword>
<comment type="caution">
    <text evidence="11">The sequence shown here is derived from an EMBL/GenBank/DDBJ whole genome shotgun (WGS) entry which is preliminary data.</text>
</comment>
<dbReference type="InterPro" id="IPR040198">
    <property type="entry name" value="Fido_containing"/>
</dbReference>
<evidence type="ECO:0000313" key="12">
    <source>
        <dbReference type="Proteomes" id="UP000315400"/>
    </source>
</evidence>
<evidence type="ECO:0000256" key="6">
    <source>
        <dbReference type="ARBA" id="ARBA00022840"/>
    </source>
</evidence>
<reference evidence="11 12" key="1">
    <citation type="submission" date="2019-06" db="EMBL/GenBank/DDBJ databases">
        <title>Metagenome assembled Genome of Spiribacter salinus SL48-SHIP from the microbial mat of Salt Lake 48 (Novosibirsk region, Russia).</title>
        <authorList>
            <person name="Shipova A."/>
            <person name="Rozanov A.S."/>
            <person name="Bryanskaya A.V."/>
            <person name="Peltek S.E."/>
        </authorList>
    </citation>
    <scope>NUCLEOTIDE SEQUENCE [LARGE SCALE GENOMIC DNA]</scope>
    <source>
        <strain evidence="11">SL48-SHIP-2</strain>
    </source>
</reference>
<dbReference type="EMBL" id="VIFK01000406">
    <property type="protein sequence ID" value="TQE94818.1"/>
    <property type="molecule type" value="Genomic_DNA"/>
</dbReference>
<dbReference type="PROSITE" id="PS51459">
    <property type="entry name" value="FIDO"/>
    <property type="match status" value="1"/>
</dbReference>
<dbReference type="AlphaFoldDB" id="A0A540VDH0"/>
<dbReference type="GO" id="GO:0005524">
    <property type="term" value="F:ATP binding"/>
    <property type="evidence" value="ECO:0007669"/>
    <property type="project" value="UniProtKB-KW"/>
</dbReference>
<keyword evidence="7" id="KW-1133">Transmembrane helix</keyword>
<evidence type="ECO:0000256" key="1">
    <source>
        <dbReference type="ARBA" id="ARBA00004167"/>
    </source>
</evidence>
<dbReference type="Gene3D" id="1.10.3290.10">
    <property type="entry name" value="Fido-like domain"/>
    <property type="match status" value="1"/>
</dbReference>
<evidence type="ECO:0000256" key="9">
    <source>
        <dbReference type="PIRSR" id="PIRSR640198-1"/>
    </source>
</evidence>